<evidence type="ECO:0000256" key="5">
    <source>
        <dbReference type="ARBA" id="ARBA00022527"/>
    </source>
</evidence>
<gene>
    <name evidence="18" type="ORF">OSB04_030262</name>
</gene>
<feature type="domain" description="Protein kinase" evidence="17">
    <location>
        <begin position="6"/>
        <end position="280"/>
    </location>
</feature>
<feature type="domain" description="Protein kinase" evidence="17">
    <location>
        <begin position="324"/>
        <end position="607"/>
    </location>
</feature>
<organism evidence="18 19">
    <name type="scientific">Centaurea solstitialis</name>
    <name type="common">yellow star-thistle</name>
    <dbReference type="NCBI Taxonomy" id="347529"/>
    <lineage>
        <taxon>Eukaryota</taxon>
        <taxon>Viridiplantae</taxon>
        <taxon>Streptophyta</taxon>
        <taxon>Embryophyta</taxon>
        <taxon>Tracheophyta</taxon>
        <taxon>Spermatophyta</taxon>
        <taxon>Magnoliopsida</taxon>
        <taxon>eudicotyledons</taxon>
        <taxon>Gunneridae</taxon>
        <taxon>Pentapetalae</taxon>
        <taxon>asterids</taxon>
        <taxon>campanulids</taxon>
        <taxon>Asterales</taxon>
        <taxon>Asteraceae</taxon>
        <taxon>Carduoideae</taxon>
        <taxon>Cardueae</taxon>
        <taxon>Centaureinae</taxon>
        <taxon>Centaurea</taxon>
    </lineage>
</organism>
<dbReference type="PANTHER" id="PTHR27003">
    <property type="entry name" value="OS07G0166700 PROTEIN"/>
    <property type="match status" value="1"/>
</dbReference>
<evidence type="ECO:0000256" key="9">
    <source>
        <dbReference type="ARBA" id="ARBA00022741"/>
    </source>
</evidence>
<proteinExistence type="inferred from homology"/>
<dbReference type="InterPro" id="IPR025886">
    <property type="entry name" value="PP2-like"/>
</dbReference>
<evidence type="ECO:0000256" key="2">
    <source>
        <dbReference type="ARBA" id="ARBA00008536"/>
    </source>
</evidence>
<comment type="caution">
    <text evidence="18">The sequence shown here is derived from an EMBL/GenBank/DDBJ whole genome shotgun (WGS) entry which is preliminary data.</text>
</comment>
<sequence>MKATHNFEDEPIGGGGFGKVYKGDLFLQDGQRTVAFKRLDRQFGQGDIEFWKEILMLSKLRHENLVSLLYFCNENAERILVYEHASNGSLDRHLGDPNLTWTQRLHICLGAARGIQYLHDPKKGQQRVLHRDIKSSNILLDGKWNAKVSDFGLSKIAPANQSRTYLISNVVGTHGYCDPLYSQTSLLSKESDVYSFGVVLFEVMCGKLCYKYHNEATIILVYRWKEYYDKNRLTDIIHHDLKEHIDHESLKTFSAIANQCLNLQREKRPTMVEIIKELELALQQEISRQEKPNIVKNPTSNKSKEELYHLKIHLVDIKVATNNFSSNKLIGRGGFGNVYKGELYLREGPTMVAFKRLDSRFGQGDIEFWNEIMINAKYGHENMVSLLHFCDESEERILVYKYMHHGSLDRYLSVPSLTWTQRLKICIGVARVLSYCHDPSETQKPIIHRNIKSSVILLDENWTAKVSDFGLSKVGVTHQPHTYIKSDVVGTFGYSDPLYIENGLLSTKSDVYSFGVVLFEVICGRLCLDFDKGVDHANLVPLWKQAYDEKRLYEVILHDLKQQMEPSSLNTFSAIAYQCLKKSHQKRPLMAKIVIELEIALAQQELFEELRKIVHPVVSSSSYTSQTDQLSSLLLKGILVGDGKTWISINKNRKTCEMISAIKCMSGNLLLHHTIENSRLVIFPRYIFYYQCIYIHVYICRFSNVLSGVMHTGFRVEVTTQFLLPRITYTINLIFNLSNVDHETHIPFKFKFDAERRYSNLSIGHVREDGWMMIELCRFTSYKREHTFKIDFLPLFDISSSHVQYFLEGIEFRPVEYVS</sequence>
<dbReference type="PANTHER" id="PTHR27003:SF448">
    <property type="entry name" value="PROTEIN KINASE DOMAIN-CONTAINING PROTEIN"/>
    <property type="match status" value="1"/>
</dbReference>
<feature type="binding site" evidence="16">
    <location>
        <position position="37"/>
    </location>
    <ligand>
        <name>ATP</name>
        <dbReference type="ChEBI" id="CHEBI:30616"/>
    </ligand>
</feature>
<evidence type="ECO:0000256" key="7">
    <source>
        <dbReference type="ARBA" id="ARBA00022692"/>
    </source>
</evidence>
<dbReference type="InterPro" id="IPR011009">
    <property type="entry name" value="Kinase-like_dom_sf"/>
</dbReference>
<evidence type="ECO:0000256" key="1">
    <source>
        <dbReference type="ARBA" id="ARBA00004251"/>
    </source>
</evidence>
<dbReference type="GO" id="GO:0005886">
    <property type="term" value="C:plasma membrane"/>
    <property type="evidence" value="ECO:0007669"/>
    <property type="project" value="UniProtKB-SubCell"/>
</dbReference>
<protein>
    <recommendedName>
        <fullName evidence="17">Protein kinase domain-containing protein</fullName>
    </recommendedName>
</protein>
<dbReference type="InterPro" id="IPR017441">
    <property type="entry name" value="Protein_kinase_ATP_BS"/>
</dbReference>
<dbReference type="InterPro" id="IPR000719">
    <property type="entry name" value="Prot_kinase_dom"/>
</dbReference>
<dbReference type="Proteomes" id="UP001172457">
    <property type="component" value="Chromosome 8"/>
</dbReference>
<dbReference type="GO" id="GO:0009506">
    <property type="term" value="C:plasmodesma"/>
    <property type="evidence" value="ECO:0007669"/>
    <property type="project" value="TreeGrafter"/>
</dbReference>
<evidence type="ECO:0000256" key="14">
    <source>
        <dbReference type="ARBA" id="ARBA00023170"/>
    </source>
</evidence>
<comment type="similarity">
    <text evidence="3">In the C-terminal section; belongs to the protein kinase superfamily. Ser/Thr protein kinase family.</text>
</comment>
<keyword evidence="7" id="KW-0812">Transmembrane</keyword>
<dbReference type="AlphaFoldDB" id="A0AA38W4T2"/>
<dbReference type="Gene3D" id="3.30.200.20">
    <property type="entry name" value="Phosphorylase Kinase, domain 1"/>
    <property type="match status" value="2"/>
</dbReference>
<evidence type="ECO:0000256" key="6">
    <source>
        <dbReference type="ARBA" id="ARBA00022679"/>
    </source>
</evidence>
<dbReference type="GO" id="GO:0002229">
    <property type="term" value="P:defense response to oomycetes"/>
    <property type="evidence" value="ECO:0007669"/>
    <property type="project" value="UniProtKB-ARBA"/>
</dbReference>
<evidence type="ECO:0000256" key="12">
    <source>
        <dbReference type="ARBA" id="ARBA00022989"/>
    </source>
</evidence>
<evidence type="ECO:0000256" key="4">
    <source>
        <dbReference type="ARBA" id="ARBA00022475"/>
    </source>
</evidence>
<name>A0AA38W4T2_9ASTR</name>
<feature type="binding site" evidence="16">
    <location>
        <position position="355"/>
    </location>
    <ligand>
        <name>ATP</name>
        <dbReference type="ChEBI" id="CHEBI:30616"/>
    </ligand>
</feature>
<dbReference type="EMBL" id="JARYMX010000008">
    <property type="protein sequence ID" value="KAJ9537529.1"/>
    <property type="molecule type" value="Genomic_DNA"/>
</dbReference>
<evidence type="ECO:0000256" key="16">
    <source>
        <dbReference type="PROSITE-ProRule" id="PRU10141"/>
    </source>
</evidence>
<evidence type="ECO:0000256" key="8">
    <source>
        <dbReference type="ARBA" id="ARBA00022729"/>
    </source>
</evidence>
<dbReference type="FunFam" id="1.10.510.10:FF:000240">
    <property type="entry name" value="Lectin-domain containing receptor kinase A4.3"/>
    <property type="match status" value="2"/>
</dbReference>
<keyword evidence="13" id="KW-0472">Membrane</keyword>
<dbReference type="GO" id="GO:0004674">
    <property type="term" value="F:protein serine/threonine kinase activity"/>
    <property type="evidence" value="ECO:0007669"/>
    <property type="project" value="UniProtKB-KW"/>
</dbReference>
<dbReference type="InterPro" id="IPR001245">
    <property type="entry name" value="Ser-Thr/Tyr_kinase_cat_dom"/>
</dbReference>
<dbReference type="Gene3D" id="1.10.510.10">
    <property type="entry name" value="Transferase(Phosphotransferase) domain 1"/>
    <property type="match status" value="2"/>
</dbReference>
<evidence type="ECO:0000313" key="19">
    <source>
        <dbReference type="Proteomes" id="UP001172457"/>
    </source>
</evidence>
<dbReference type="Pfam" id="PF14299">
    <property type="entry name" value="PP2"/>
    <property type="match status" value="1"/>
</dbReference>
<dbReference type="InterPro" id="IPR008271">
    <property type="entry name" value="Ser/Thr_kinase_AS"/>
</dbReference>
<evidence type="ECO:0000256" key="3">
    <source>
        <dbReference type="ARBA" id="ARBA00010217"/>
    </source>
</evidence>
<dbReference type="InterPro" id="IPR045272">
    <property type="entry name" value="ANXUR1/2-like"/>
</dbReference>
<evidence type="ECO:0000313" key="18">
    <source>
        <dbReference type="EMBL" id="KAJ9537529.1"/>
    </source>
</evidence>
<evidence type="ECO:0000256" key="11">
    <source>
        <dbReference type="ARBA" id="ARBA00022840"/>
    </source>
</evidence>
<keyword evidence="6" id="KW-0808">Transferase</keyword>
<dbReference type="FunFam" id="3.30.200.20:FF:000039">
    <property type="entry name" value="receptor-like protein kinase FERONIA"/>
    <property type="match status" value="1"/>
</dbReference>
<reference evidence="18" key="1">
    <citation type="submission" date="2023-03" db="EMBL/GenBank/DDBJ databases">
        <title>Chromosome-scale reference genome and RAD-based genetic map of yellow starthistle (Centaurea solstitialis) reveal putative structural variation and QTLs associated with invader traits.</title>
        <authorList>
            <person name="Reatini B."/>
            <person name="Cang F.A."/>
            <person name="Jiang Q."/>
            <person name="Mckibben M.T.W."/>
            <person name="Barker M.S."/>
            <person name="Rieseberg L.H."/>
            <person name="Dlugosch K.M."/>
        </authorList>
    </citation>
    <scope>NUCLEOTIDE SEQUENCE</scope>
    <source>
        <strain evidence="18">CAN-66</strain>
        <tissue evidence="18">Leaf</tissue>
    </source>
</reference>
<comment type="subcellular location">
    <subcellularLocation>
        <location evidence="1">Cell membrane</location>
        <topology evidence="1">Single-pass type I membrane protein</topology>
    </subcellularLocation>
</comment>
<keyword evidence="12" id="KW-1133">Transmembrane helix</keyword>
<keyword evidence="8" id="KW-0732">Signal</keyword>
<dbReference type="PROSITE" id="PS50011">
    <property type="entry name" value="PROTEIN_KINASE_DOM"/>
    <property type="match status" value="2"/>
</dbReference>
<evidence type="ECO:0000259" key="17">
    <source>
        <dbReference type="PROSITE" id="PS50011"/>
    </source>
</evidence>
<dbReference type="SMART" id="SM00220">
    <property type="entry name" value="S_TKc"/>
    <property type="match status" value="2"/>
</dbReference>
<dbReference type="SUPFAM" id="SSF56112">
    <property type="entry name" value="Protein kinase-like (PK-like)"/>
    <property type="match status" value="2"/>
</dbReference>
<comment type="similarity">
    <text evidence="2">In the N-terminal section; belongs to the leguminous lectin family.</text>
</comment>
<dbReference type="Pfam" id="PF07714">
    <property type="entry name" value="PK_Tyr_Ser-Thr"/>
    <property type="match status" value="1"/>
</dbReference>
<evidence type="ECO:0000256" key="15">
    <source>
        <dbReference type="ARBA" id="ARBA00023180"/>
    </source>
</evidence>
<dbReference type="GO" id="GO:0005524">
    <property type="term" value="F:ATP binding"/>
    <property type="evidence" value="ECO:0007669"/>
    <property type="project" value="UniProtKB-UniRule"/>
</dbReference>
<dbReference type="PROSITE" id="PS00107">
    <property type="entry name" value="PROTEIN_KINASE_ATP"/>
    <property type="match status" value="2"/>
</dbReference>
<keyword evidence="9 16" id="KW-0547">Nucleotide-binding</keyword>
<dbReference type="GO" id="GO:0004714">
    <property type="term" value="F:transmembrane receptor protein tyrosine kinase activity"/>
    <property type="evidence" value="ECO:0007669"/>
    <property type="project" value="InterPro"/>
</dbReference>
<dbReference type="Pfam" id="PF00069">
    <property type="entry name" value="Pkinase"/>
    <property type="match status" value="1"/>
</dbReference>
<keyword evidence="15" id="KW-0325">Glycoprotein</keyword>
<keyword evidence="4" id="KW-1003">Cell membrane</keyword>
<dbReference type="PROSITE" id="PS00108">
    <property type="entry name" value="PROTEIN_KINASE_ST"/>
    <property type="match status" value="1"/>
</dbReference>
<keyword evidence="10" id="KW-0418">Kinase</keyword>
<keyword evidence="11 16" id="KW-0067">ATP-binding</keyword>
<accession>A0AA38W4T2</accession>
<evidence type="ECO:0000256" key="10">
    <source>
        <dbReference type="ARBA" id="ARBA00022777"/>
    </source>
</evidence>
<keyword evidence="5" id="KW-0723">Serine/threonine-protein kinase</keyword>
<keyword evidence="14" id="KW-0675">Receptor</keyword>
<keyword evidence="19" id="KW-1185">Reference proteome</keyword>
<evidence type="ECO:0000256" key="13">
    <source>
        <dbReference type="ARBA" id="ARBA00023136"/>
    </source>
</evidence>